<dbReference type="AlphaFoldDB" id="A0A3Q9BIZ7"/>
<evidence type="ECO:0000256" key="1">
    <source>
        <dbReference type="ARBA" id="ARBA00006484"/>
    </source>
</evidence>
<dbReference type="PANTHER" id="PTHR42879">
    <property type="entry name" value="3-OXOACYL-(ACYL-CARRIER-PROTEIN) REDUCTASE"/>
    <property type="match status" value="1"/>
</dbReference>
<dbReference type="Gene3D" id="3.40.50.720">
    <property type="entry name" value="NAD(P)-binding Rossmann-like Domain"/>
    <property type="match status" value="1"/>
</dbReference>
<dbReference type="GO" id="GO:0016491">
    <property type="term" value="F:oxidoreductase activity"/>
    <property type="evidence" value="ECO:0007669"/>
    <property type="project" value="UniProtKB-KW"/>
</dbReference>
<dbReference type="Pfam" id="PF13561">
    <property type="entry name" value="adh_short_C2"/>
    <property type="match status" value="1"/>
</dbReference>
<dbReference type="InterPro" id="IPR002347">
    <property type="entry name" value="SDR_fam"/>
</dbReference>
<dbReference type="KEGG" id="jeh:EJN90_01370"/>
<accession>A0A3Q9BIZ7</accession>
<dbReference type="Proteomes" id="UP000273326">
    <property type="component" value="Chromosome"/>
</dbReference>
<dbReference type="InterPro" id="IPR036291">
    <property type="entry name" value="NAD(P)-bd_dom_sf"/>
</dbReference>
<keyword evidence="4" id="KW-1185">Reference proteome</keyword>
<gene>
    <name evidence="3" type="ORF">EJN90_01370</name>
</gene>
<dbReference type="FunFam" id="3.40.50.720:FF:000084">
    <property type="entry name" value="Short-chain dehydrogenase reductase"/>
    <property type="match status" value="1"/>
</dbReference>
<organism evidence="3 4">
    <name type="scientific">Jeotgalibaca ciconiae</name>
    <dbReference type="NCBI Taxonomy" id="2496265"/>
    <lineage>
        <taxon>Bacteria</taxon>
        <taxon>Bacillati</taxon>
        <taxon>Bacillota</taxon>
        <taxon>Bacilli</taxon>
        <taxon>Lactobacillales</taxon>
        <taxon>Carnobacteriaceae</taxon>
        <taxon>Jeotgalibaca</taxon>
    </lineage>
</organism>
<name>A0A3Q9BIZ7_9LACT</name>
<proteinExistence type="inferred from homology"/>
<dbReference type="CDD" id="cd05344">
    <property type="entry name" value="BKR_like_SDR_like"/>
    <property type="match status" value="1"/>
</dbReference>
<dbReference type="PRINTS" id="PR00081">
    <property type="entry name" value="GDHRDH"/>
</dbReference>
<dbReference type="InterPro" id="IPR050259">
    <property type="entry name" value="SDR"/>
</dbReference>
<evidence type="ECO:0000256" key="2">
    <source>
        <dbReference type="ARBA" id="ARBA00023002"/>
    </source>
</evidence>
<dbReference type="SUPFAM" id="SSF51735">
    <property type="entry name" value="NAD(P)-binding Rossmann-fold domains"/>
    <property type="match status" value="1"/>
</dbReference>
<comment type="similarity">
    <text evidence="1">Belongs to the short-chain dehydrogenases/reductases (SDR) family.</text>
</comment>
<protein>
    <submittedName>
        <fullName evidence="3">SDR family oxidoreductase</fullName>
    </submittedName>
</protein>
<evidence type="ECO:0000313" key="3">
    <source>
        <dbReference type="EMBL" id="AZP03422.1"/>
    </source>
</evidence>
<dbReference type="RefSeq" id="WP_126108513.1">
    <property type="nucleotide sequence ID" value="NZ_CP034465.1"/>
</dbReference>
<dbReference type="EMBL" id="CP034465">
    <property type="protein sequence ID" value="AZP03422.1"/>
    <property type="molecule type" value="Genomic_DNA"/>
</dbReference>
<reference evidence="4" key="1">
    <citation type="submission" date="2018-12" db="EMBL/GenBank/DDBJ databases">
        <title>Complete genome sequencing of Jeotgalibaca sp. H21T32.</title>
        <authorList>
            <person name="Bae J.-W."/>
            <person name="Lee S.-Y."/>
        </authorList>
    </citation>
    <scope>NUCLEOTIDE SEQUENCE [LARGE SCALE GENOMIC DNA]</scope>
    <source>
        <strain evidence="4">H21T32</strain>
    </source>
</reference>
<keyword evidence="2" id="KW-0560">Oxidoreductase</keyword>
<sequence>MDLGIKGKTALVIASSQGLGKAVATELAKEGANVMLTSRNEEALQEAKAEIEEVAIGRVSFYVCDITKPDEIKQLVKETQEKFGTIQILLNNAGGPLSGNFDDFGDEDWQNAFELNLLSYIRVIREVLPDLRKEGGRIANIASISVKKPISNLILSNTFRNGIVGLSKTLAEELAPDNILVNVIAPGTIETGRIQKLNEDRAEKQNKSLEQIKEETINNIPLGRMGTPEEFAKAVAFILSDANSYITGTTLLIDGGMAKVISS</sequence>
<dbReference type="PRINTS" id="PR00080">
    <property type="entry name" value="SDRFAMILY"/>
</dbReference>
<dbReference type="OrthoDB" id="9804774at2"/>
<evidence type="ECO:0000313" key="4">
    <source>
        <dbReference type="Proteomes" id="UP000273326"/>
    </source>
</evidence>
<dbReference type="GO" id="GO:0008206">
    <property type="term" value="P:bile acid metabolic process"/>
    <property type="evidence" value="ECO:0007669"/>
    <property type="project" value="UniProtKB-ARBA"/>
</dbReference>
<dbReference type="PANTHER" id="PTHR42879:SF6">
    <property type="entry name" value="NADPH-DEPENDENT REDUCTASE BACG"/>
    <property type="match status" value="1"/>
</dbReference>